<organism evidence="1 2">
    <name type="scientific">Ignatzschineria larvae DSM 13226</name>
    <dbReference type="NCBI Taxonomy" id="1111732"/>
    <lineage>
        <taxon>Bacteria</taxon>
        <taxon>Pseudomonadati</taxon>
        <taxon>Pseudomonadota</taxon>
        <taxon>Gammaproteobacteria</taxon>
        <taxon>Cardiobacteriales</taxon>
        <taxon>Ignatzschineriaceae</taxon>
        <taxon>Ignatzschineria</taxon>
    </lineage>
</organism>
<gene>
    <name evidence="1" type="ORF">WMO13_08560</name>
</gene>
<dbReference type="Gene3D" id="1.20.1290.10">
    <property type="entry name" value="AhpD-like"/>
    <property type="match status" value="1"/>
</dbReference>
<dbReference type="SUPFAM" id="SSF69118">
    <property type="entry name" value="AhpD-like"/>
    <property type="match status" value="1"/>
</dbReference>
<dbReference type="EMBL" id="CP150637">
    <property type="protein sequence ID" value="WZW87410.1"/>
    <property type="molecule type" value="Genomic_DNA"/>
</dbReference>
<accession>A0ABZ3C059</accession>
<evidence type="ECO:0000313" key="1">
    <source>
        <dbReference type="EMBL" id="WZW87410.1"/>
    </source>
</evidence>
<reference evidence="1 2" key="1">
    <citation type="submission" date="2024-03" db="EMBL/GenBank/DDBJ databases">
        <title>Complete Genome Sequence and Annotation of Ignatzschineria larvae DSM 13226.</title>
        <authorList>
            <person name="Cantrell E."/>
            <person name="Burcham Z.M."/>
        </authorList>
    </citation>
    <scope>NUCLEOTIDE SEQUENCE [LARGE SCALE GENOMIC DNA]</scope>
    <source>
        <strain evidence="1 2">DSM 13226</strain>
    </source>
</reference>
<sequence length="190" mass="21283">MTQLNPTIQIGADNPAEHQAENQAHRFDLIDTLLKLNPAGSTYRARHFRDNICHSTQASYDALFSNKLRLPLQTRWLVALYAAQLTQSHELTRHYLNEAEDAGVTEEALQAVLQDDLDLISEPTLYAILHFTRTLTLKPIEGDQRALLTLESVGVATEDCIALAQLIAFLSYQIRLVTGLKAMQALEDTQ</sequence>
<keyword evidence="2" id="KW-1185">Reference proteome</keyword>
<evidence type="ECO:0000313" key="2">
    <source>
        <dbReference type="Proteomes" id="UP001449178"/>
    </source>
</evidence>
<protein>
    <submittedName>
        <fullName evidence="1">Carboxymuconolactone decarboxylase family protein</fullName>
    </submittedName>
</protein>
<proteinExistence type="predicted"/>
<dbReference type="RefSeq" id="WP_051396045.1">
    <property type="nucleotide sequence ID" value="NZ_AZOD01000002.1"/>
</dbReference>
<dbReference type="Proteomes" id="UP001449178">
    <property type="component" value="Chromosome"/>
</dbReference>
<dbReference type="InterPro" id="IPR029032">
    <property type="entry name" value="AhpD-like"/>
</dbReference>
<name>A0ABZ3C059_9GAMM</name>